<comment type="function">
    <text evidence="1 12">Catalyzes the oxidative decarboxylation of 6-phosphogluconate to ribulose 5-phosphate and CO(2), with concomitant reduction of NADP to NADPH.</text>
</comment>
<dbReference type="InterPro" id="IPR006114">
    <property type="entry name" value="6PGDH_C"/>
</dbReference>
<feature type="active site" description="Proton acceptor" evidence="13">
    <location>
        <position position="187"/>
    </location>
</feature>
<keyword evidence="10 12" id="KW-0570">Pentose shunt</keyword>
<dbReference type="GO" id="GO:0019521">
    <property type="term" value="P:D-gluconate metabolic process"/>
    <property type="evidence" value="ECO:0007669"/>
    <property type="project" value="UniProtKB-KW"/>
</dbReference>
<keyword evidence="7 12" id="KW-0521">NADP</keyword>
<feature type="binding site" evidence="15">
    <location>
        <position position="107"/>
    </location>
    <ligand>
        <name>NADP(+)</name>
        <dbReference type="ChEBI" id="CHEBI:58349"/>
    </ligand>
</feature>
<dbReference type="PANTHER" id="PTHR11811">
    <property type="entry name" value="6-PHOSPHOGLUCONATE DEHYDROGENASE"/>
    <property type="match status" value="1"/>
</dbReference>
<feature type="binding site" description="in other chain" evidence="14">
    <location>
        <position position="292"/>
    </location>
    <ligand>
        <name>substrate</name>
        <note>ligand shared between dimeric partners</note>
    </ligand>
</feature>
<dbReference type="PRINTS" id="PR00076">
    <property type="entry name" value="6PGDHDRGNASE"/>
</dbReference>
<name>A0A251WWQ5_9RHOB</name>
<dbReference type="SMART" id="SM01350">
    <property type="entry name" value="6PGD"/>
    <property type="match status" value="1"/>
</dbReference>
<organism evidence="18 19">
    <name type="scientific">Marivivens niveibacter</name>
    <dbReference type="NCBI Taxonomy" id="1930667"/>
    <lineage>
        <taxon>Bacteria</taxon>
        <taxon>Pseudomonadati</taxon>
        <taxon>Pseudomonadota</taxon>
        <taxon>Alphaproteobacteria</taxon>
        <taxon>Rhodobacterales</taxon>
        <taxon>Paracoccaceae</taxon>
        <taxon>Marivivens group</taxon>
        <taxon>Marivivens</taxon>
    </lineage>
</organism>
<accession>A0A251WWQ5</accession>
<evidence type="ECO:0000259" key="17">
    <source>
        <dbReference type="SMART" id="SM01350"/>
    </source>
</evidence>
<dbReference type="GO" id="GO:0050661">
    <property type="term" value="F:NADP binding"/>
    <property type="evidence" value="ECO:0007669"/>
    <property type="project" value="InterPro"/>
</dbReference>
<dbReference type="Pfam" id="PF03446">
    <property type="entry name" value="NAD_binding_2"/>
    <property type="match status" value="1"/>
</dbReference>
<dbReference type="InterPro" id="IPR006113">
    <property type="entry name" value="6PGDH_Gnd/GntZ"/>
</dbReference>
<reference evidence="18 19" key="1">
    <citation type="submission" date="2016-12" db="EMBL/GenBank/DDBJ databases">
        <title>The draft genome sequence of HSLHS2.</title>
        <authorList>
            <person name="Hu D."/>
            <person name="Wang L."/>
            <person name="Shao Z."/>
        </authorList>
    </citation>
    <scope>NUCLEOTIDE SEQUENCE [LARGE SCALE GENOMIC DNA]</scope>
    <source>
        <strain evidence="18">MCCC 1A06712</strain>
    </source>
</reference>
<evidence type="ECO:0000256" key="10">
    <source>
        <dbReference type="ARBA" id="ARBA00023126"/>
    </source>
</evidence>
<feature type="binding site" description="in other chain" evidence="14">
    <location>
        <begin position="133"/>
        <end position="135"/>
    </location>
    <ligand>
        <name>substrate</name>
        <note>ligand shared between dimeric partners</note>
    </ligand>
</feature>
<feature type="binding site" evidence="14">
    <location>
        <position position="452"/>
    </location>
    <ligand>
        <name>substrate</name>
        <note>ligand shared between dimeric partners</note>
    </ligand>
</feature>
<dbReference type="NCBIfam" id="NF006765">
    <property type="entry name" value="PRK09287.1"/>
    <property type="match status" value="1"/>
</dbReference>
<dbReference type="InterPro" id="IPR036291">
    <property type="entry name" value="NAD(P)-bd_dom_sf"/>
</dbReference>
<feature type="binding site" evidence="15">
    <location>
        <begin position="79"/>
        <end position="81"/>
    </location>
    <ligand>
        <name>NADP(+)</name>
        <dbReference type="ChEBI" id="CHEBI:58349"/>
    </ligand>
</feature>
<evidence type="ECO:0000256" key="8">
    <source>
        <dbReference type="ARBA" id="ARBA00023002"/>
    </source>
</evidence>
<evidence type="ECO:0000256" key="3">
    <source>
        <dbReference type="ARBA" id="ARBA00008419"/>
    </source>
</evidence>
<feature type="binding site" evidence="14">
    <location>
        <position position="446"/>
    </location>
    <ligand>
        <name>substrate</name>
        <note>ligand shared between dimeric partners</note>
    </ligand>
</feature>
<feature type="active site" description="Proton donor" evidence="13">
    <location>
        <position position="194"/>
    </location>
</feature>
<dbReference type="PROSITE" id="PS00461">
    <property type="entry name" value="6PGD"/>
    <property type="match status" value="1"/>
</dbReference>
<dbReference type="FunFam" id="1.10.1040.10:FF:000032">
    <property type="entry name" value="6-phosphogluconate dehydrogenase, decarboxylating"/>
    <property type="match status" value="1"/>
</dbReference>
<dbReference type="UniPathway" id="UPA00115">
    <property type="reaction ID" value="UER00410"/>
</dbReference>
<evidence type="ECO:0000256" key="15">
    <source>
        <dbReference type="PIRSR" id="PIRSR000109-3"/>
    </source>
</evidence>
<evidence type="ECO:0000256" key="14">
    <source>
        <dbReference type="PIRSR" id="PIRSR000109-2"/>
    </source>
</evidence>
<evidence type="ECO:0000313" key="19">
    <source>
        <dbReference type="Proteomes" id="UP000194664"/>
    </source>
</evidence>
<evidence type="ECO:0000256" key="5">
    <source>
        <dbReference type="ARBA" id="ARBA00013011"/>
    </source>
</evidence>
<dbReference type="SUPFAM" id="SSF51735">
    <property type="entry name" value="NAD(P)-binding Rossmann-fold domains"/>
    <property type="match status" value="1"/>
</dbReference>
<dbReference type="InterPro" id="IPR013328">
    <property type="entry name" value="6PGD_dom2"/>
</dbReference>
<dbReference type="Gene3D" id="1.20.5.320">
    <property type="entry name" value="6-Phosphogluconate Dehydrogenase, domain 3"/>
    <property type="match status" value="1"/>
</dbReference>
<evidence type="ECO:0000256" key="2">
    <source>
        <dbReference type="ARBA" id="ARBA00004874"/>
    </source>
</evidence>
<sequence length="470" mass="49946">MDTLANLGLYGLGTMGSALALNILDNGFALHVANRSKDATDAFATEATEASLADKLTTHGSLADMARNMPAPRAIILMIPAGKPVETAIEDLCDLLEPGDTIIDAGNTDFHDTRRRTAYVEGRGLTFIGMGVSGGEEGARNGPSIMVGGTPDAWSGIRPVIEAIAAKFEDAPCADHLGPDGAGHFVKTVHNGIEYADMQMITELYGMMRYGQGMEPAAIGARFESWDTGALKSYLVEITGKVLQATDSKTGKPAVDVILDKAGQKGTGRWTLIEALRLGQSASSIEAAVAARSWSSEKETRVAGEEILAGTRNAVELGEADYADALLAARIIAYAQGFRLLSAASDEYEWSLDFARIAEIWRAGCIIRSSLLDDISAAFRGDMPHGQLVFAPAFADRLSKTVPALRRVVAAAALGGHPIPALASALSFIDTFAMARGLTDLIQGQRDFFGMHGFERLDDGSTGQHGPWWE</sequence>
<dbReference type="SUPFAM" id="SSF48179">
    <property type="entry name" value="6-phosphogluconate dehydrogenase C-terminal domain-like"/>
    <property type="match status" value="1"/>
</dbReference>
<evidence type="ECO:0000256" key="9">
    <source>
        <dbReference type="ARBA" id="ARBA00023064"/>
    </source>
</evidence>
<dbReference type="RefSeq" id="WP_086451357.1">
    <property type="nucleotide sequence ID" value="NZ_MSPP01000003.1"/>
</dbReference>
<dbReference type="InterPro" id="IPR006183">
    <property type="entry name" value="Pgluconate_DH"/>
</dbReference>
<evidence type="ECO:0000256" key="6">
    <source>
        <dbReference type="ARBA" id="ARBA00018193"/>
    </source>
</evidence>
<evidence type="ECO:0000313" key="18">
    <source>
        <dbReference type="EMBL" id="OUD08867.1"/>
    </source>
</evidence>
<comment type="caution">
    <text evidence="18">The sequence shown here is derived from an EMBL/GenBank/DDBJ whole genome shotgun (WGS) entry which is preliminary data.</text>
</comment>
<dbReference type="Gene3D" id="3.40.50.720">
    <property type="entry name" value="NAD(P)-binding Rossmann-like Domain"/>
    <property type="match status" value="1"/>
</dbReference>
<dbReference type="Gene3D" id="1.10.1040.10">
    <property type="entry name" value="N-(1-d-carboxylethyl)-l-norvaline Dehydrogenase, domain 2"/>
    <property type="match status" value="1"/>
</dbReference>
<dbReference type="Pfam" id="PF00393">
    <property type="entry name" value="6PGD"/>
    <property type="match status" value="1"/>
</dbReference>
<dbReference type="OrthoDB" id="9804542at2"/>
<dbReference type="InterPro" id="IPR008927">
    <property type="entry name" value="6-PGluconate_DH-like_C_sf"/>
</dbReference>
<keyword evidence="19" id="KW-1185">Reference proteome</keyword>
<evidence type="ECO:0000256" key="12">
    <source>
        <dbReference type="PIRNR" id="PIRNR000109"/>
    </source>
</evidence>
<feature type="binding site" description="in other chain" evidence="14">
    <location>
        <position position="195"/>
    </location>
    <ligand>
        <name>substrate</name>
        <note>ligand shared between dimeric partners</note>
    </ligand>
</feature>
<feature type="binding site" evidence="15">
    <location>
        <begin position="34"/>
        <end position="36"/>
    </location>
    <ligand>
        <name>NADP(+)</name>
        <dbReference type="ChEBI" id="CHEBI:58349"/>
    </ligand>
</feature>
<comment type="subunit">
    <text evidence="4 12">Homodimer.</text>
</comment>
<evidence type="ECO:0000256" key="4">
    <source>
        <dbReference type="ARBA" id="ARBA00011738"/>
    </source>
</evidence>
<protein>
    <recommendedName>
        <fullName evidence="6 12">6-phosphogluconate dehydrogenase, decarboxylating</fullName>
        <ecNumber evidence="5 12">1.1.1.44</ecNumber>
    </recommendedName>
</protein>
<feature type="binding site" description="in other chain" evidence="14">
    <location>
        <position position="265"/>
    </location>
    <ligand>
        <name>substrate</name>
        <note>ligand shared between dimeric partners</note>
    </ligand>
</feature>
<evidence type="ECO:0000256" key="7">
    <source>
        <dbReference type="ARBA" id="ARBA00022857"/>
    </source>
</evidence>
<feature type="domain" description="6-phosphogluconate dehydrogenase C-terminal" evidence="17">
    <location>
        <begin position="183"/>
        <end position="469"/>
    </location>
</feature>
<gene>
    <name evidence="18" type="ORF">BVC71_09090</name>
</gene>
<dbReference type="AlphaFoldDB" id="A0A251WWQ5"/>
<dbReference type="GO" id="GO:0004616">
    <property type="term" value="F:phosphogluconate dehydrogenase (decarboxylating) activity"/>
    <property type="evidence" value="ECO:0007669"/>
    <property type="project" value="UniProtKB-EC"/>
</dbReference>
<dbReference type="EMBL" id="MSPP01000003">
    <property type="protein sequence ID" value="OUD08867.1"/>
    <property type="molecule type" value="Genomic_DNA"/>
</dbReference>
<dbReference type="NCBIfam" id="TIGR00873">
    <property type="entry name" value="gnd"/>
    <property type="match status" value="1"/>
</dbReference>
<evidence type="ECO:0000256" key="16">
    <source>
        <dbReference type="RuleBase" id="RU000485"/>
    </source>
</evidence>
<keyword evidence="8 12" id="KW-0560">Oxidoreductase</keyword>
<keyword evidence="9 16" id="KW-0311">Gluconate utilization</keyword>
<comment type="catalytic activity">
    <reaction evidence="11 12 16">
        <text>6-phospho-D-gluconate + NADP(+) = D-ribulose 5-phosphate + CO2 + NADPH</text>
        <dbReference type="Rhea" id="RHEA:10116"/>
        <dbReference type="ChEBI" id="CHEBI:16526"/>
        <dbReference type="ChEBI" id="CHEBI:57783"/>
        <dbReference type="ChEBI" id="CHEBI:58121"/>
        <dbReference type="ChEBI" id="CHEBI:58349"/>
        <dbReference type="ChEBI" id="CHEBI:58759"/>
        <dbReference type="EC" id="1.1.1.44"/>
    </reaction>
</comment>
<dbReference type="InterPro" id="IPR006115">
    <property type="entry name" value="6PGDH_NADP-bd"/>
</dbReference>
<dbReference type="GO" id="GO:0006098">
    <property type="term" value="P:pentose-phosphate shunt"/>
    <property type="evidence" value="ECO:0007669"/>
    <property type="project" value="UniProtKB-UniPathway"/>
</dbReference>
<feature type="binding site" evidence="15">
    <location>
        <begin position="11"/>
        <end position="16"/>
    </location>
    <ligand>
        <name>NADP(+)</name>
        <dbReference type="ChEBI" id="CHEBI:58349"/>
    </ligand>
</feature>
<comment type="pathway">
    <text evidence="2 12 16">Carbohydrate degradation; pentose phosphate pathway; D-ribulose 5-phosphate from D-glucose 6-phosphate (oxidative stage): step 3/3.</text>
</comment>
<evidence type="ECO:0000256" key="1">
    <source>
        <dbReference type="ARBA" id="ARBA00002526"/>
    </source>
</evidence>
<evidence type="ECO:0000256" key="13">
    <source>
        <dbReference type="PIRSR" id="PIRSR000109-1"/>
    </source>
</evidence>
<evidence type="ECO:0000256" key="11">
    <source>
        <dbReference type="ARBA" id="ARBA00048640"/>
    </source>
</evidence>
<dbReference type="Proteomes" id="UP000194664">
    <property type="component" value="Unassembled WGS sequence"/>
</dbReference>
<comment type="similarity">
    <text evidence="3 12 16">Belongs to the 6-phosphogluconate dehydrogenase family.</text>
</comment>
<feature type="binding site" description="in other chain" evidence="14">
    <location>
        <begin position="190"/>
        <end position="191"/>
    </location>
    <ligand>
        <name>substrate</name>
        <note>ligand shared between dimeric partners</note>
    </ligand>
</feature>
<proteinExistence type="inferred from homology"/>
<feature type="binding site" description="in other chain" evidence="14">
    <location>
        <position position="107"/>
    </location>
    <ligand>
        <name>substrate</name>
        <note>ligand shared between dimeric partners</note>
    </ligand>
</feature>
<dbReference type="PIRSF" id="PIRSF000109">
    <property type="entry name" value="6PGD"/>
    <property type="match status" value="1"/>
</dbReference>
<dbReference type="EC" id="1.1.1.44" evidence="5 12"/>
<dbReference type="InterPro" id="IPR006184">
    <property type="entry name" value="6PGdom_BS"/>
</dbReference>